<proteinExistence type="inferred from homology"/>
<comment type="caution">
    <text evidence="4">The sequence shown here is derived from an EMBL/GenBank/DDBJ whole genome shotgun (WGS) entry which is preliminary data.</text>
</comment>
<comment type="function">
    <text evidence="2">Involved in the biosynthesis of a nickel-pincer cofactor ((SCS)Ni(II) pincer complex). Binds Ni(2+), and functions in nickel delivery to pyridinium-3,5-bisthiocarboxylic acid mononucleotide (P2TMN), to form the mature cofactor. Is thus probably required for the activation of nickel-pincer cofactor-dependent enzymes.</text>
</comment>
<dbReference type="InterPro" id="IPR002822">
    <property type="entry name" value="Ni_insertion"/>
</dbReference>
<dbReference type="RefSeq" id="WP_040412239.1">
    <property type="nucleotide sequence ID" value="NZ_JAWRJJ010000295.1"/>
</dbReference>
<dbReference type="PANTHER" id="PTHR36566">
    <property type="entry name" value="NICKEL INSERTION PROTEIN-RELATED"/>
    <property type="match status" value="1"/>
</dbReference>
<dbReference type="GO" id="GO:0016829">
    <property type="term" value="F:lyase activity"/>
    <property type="evidence" value="ECO:0007669"/>
    <property type="project" value="UniProtKB-UniRule"/>
</dbReference>
<dbReference type="Proteomes" id="UP000283880">
    <property type="component" value="Unassembled WGS sequence"/>
</dbReference>
<dbReference type="NCBIfam" id="TIGR00299">
    <property type="entry name" value="nickel pincer cofactor biosynthesis protein LarC"/>
    <property type="match status" value="1"/>
</dbReference>
<name>A0A413FBH8_9FIRM</name>
<keyword evidence="2" id="KW-0456">Lyase</keyword>
<evidence type="ECO:0000256" key="3">
    <source>
        <dbReference type="SAM" id="MobiDB-lite"/>
    </source>
</evidence>
<evidence type="ECO:0000313" key="4">
    <source>
        <dbReference type="EMBL" id="RGX26318.1"/>
    </source>
</evidence>
<dbReference type="Gene3D" id="3.30.70.1380">
    <property type="entry name" value="Transcriptional regulatory protein pf0864 domain like"/>
    <property type="match status" value="1"/>
</dbReference>
<dbReference type="AlphaFoldDB" id="A0A413FBH8"/>
<dbReference type="EMBL" id="QSBM01000016">
    <property type="protein sequence ID" value="RGX26318.1"/>
    <property type="molecule type" value="Genomic_DNA"/>
</dbReference>
<dbReference type="PANTHER" id="PTHR36566:SF1">
    <property type="entry name" value="PYRIDINIUM-3,5-BISTHIOCARBOXYLIC ACID MONONUCLEOTIDE NICKEL INSERTION PROTEIN"/>
    <property type="match status" value="1"/>
</dbReference>
<organism evidence="4 5">
    <name type="scientific">Enterocloster asparagiformis</name>
    <dbReference type="NCBI Taxonomy" id="333367"/>
    <lineage>
        <taxon>Bacteria</taxon>
        <taxon>Bacillati</taxon>
        <taxon>Bacillota</taxon>
        <taxon>Clostridia</taxon>
        <taxon>Lachnospirales</taxon>
        <taxon>Lachnospiraceae</taxon>
        <taxon>Enterocloster</taxon>
    </lineage>
</organism>
<evidence type="ECO:0000256" key="1">
    <source>
        <dbReference type="ARBA" id="ARBA00022596"/>
    </source>
</evidence>
<keyword evidence="1 2" id="KW-0533">Nickel</keyword>
<protein>
    <recommendedName>
        <fullName evidence="2">Pyridinium-3,5-bisthiocarboxylic acid mononucleotide nickel insertion protein</fullName>
        <shortName evidence="2">P2TMN nickel insertion protein</shortName>
        <ecNumber evidence="2">4.99.1.12</ecNumber>
    </recommendedName>
    <alternativeName>
        <fullName evidence="2">Nickel-pincer cofactor biosynthesis protein LarC</fullName>
    </alternativeName>
</protein>
<dbReference type="HAMAP" id="MF_01074">
    <property type="entry name" value="LarC"/>
    <property type="match status" value="1"/>
</dbReference>
<gene>
    <name evidence="2 4" type="primary">larC</name>
    <name evidence="4" type="ORF">DWV29_19595</name>
</gene>
<sequence length="482" mass="53361">MEKILYLECNSGISGDMTVGALLDLGADRGALERALGSLGVGGYHLHFGRTKKCGLDAFDFDVHLEGVEGEHHHHHHEHEGEEEHGHGGGHHHEHGDEAHCHGHEEAGPHHKHGDEAHEHHHHEHGPEGHCHEHEEAGHHHEHGAEAHCHVHGEAEHHHHPHVHRNYADICTIIDRLDSNARVKELAKRMFRIVAEAESKAHGLPIDQVHFHEVGAIDSIVDIIGVAVCLDNLGIDNVVVSPLAEGSGYVRCQHGVIPVPVPATANIAQAHGLTLRLTDNDGEMVTPTGAAIAAAVKTMDRLPASCRIVKTGMGAGKKDFKQANVLRAMILEIEESAGDQMWVMESNIDDCTGEMLGFAMEMILAAGAADVWATPIFMKKNRPAYMLSVLCREDKLEELETLMLTQTTTIGVRRYPVSRTIMDRRNETVSTRFGDARVKVCGYKGKQYFYPEYESVKTICREHGVDFRTAYDEIRRKAEEAR</sequence>
<evidence type="ECO:0000256" key="2">
    <source>
        <dbReference type="HAMAP-Rule" id="MF_01074"/>
    </source>
</evidence>
<dbReference type="GO" id="GO:0016151">
    <property type="term" value="F:nickel cation binding"/>
    <property type="evidence" value="ECO:0007669"/>
    <property type="project" value="UniProtKB-UniRule"/>
</dbReference>
<feature type="compositionally biased region" description="Basic and acidic residues" evidence="3">
    <location>
        <begin position="69"/>
        <end position="87"/>
    </location>
</feature>
<dbReference type="EC" id="4.99.1.12" evidence="2"/>
<accession>A0A413FBH8</accession>
<reference evidence="4 5" key="1">
    <citation type="submission" date="2018-08" db="EMBL/GenBank/DDBJ databases">
        <title>A genome reference for cultivated species of the human gut microbiota.</title>
        <authorList>
            <person name="Zou Y."/>
            <person name="Xue W."/>
            <person name="Luo G."/>
        </authorList>
    </citation>
    <scope>NUCLEOTIDE SEQUENCE [LARGE SCALE GENOMIC DNA]</scope>
    <source>
        <strain evidence="4 5">AF04-15</strain>
    </source>
</reference>
<dbReference type="OrthoDB" id="9765625at2"/>
<dbReference type="GO" id="GO:0051604">
    <property type="term" value="P:protein maturation"/>
    <property type="evidence" value="ECO:0007669"/>
    <property type="project" value="UniProtKB-UniRule"/>
</dbReference>
<evidence type="ECO:0000313" key="5">
    <source>
        <dbReference type="Proteomes" id="UP000283880"/>
    </source>
</evidence>
<feature type="compositionally biased region" description="Basic and acidic residues" evidence="3">
    <location>
        <begin position="94"/>
        <end position="145"/>
    </location>
</feature>
<comment type="similarity">
    <text evidence="2">Belongs to the LarC family.</text>
</comment>
<dbReference type="Pfam" id="PF01969">
    <property type="entry name" value="Ni_insertion"/>
    <property type="match status" value="2"/>
</dbReference>
<feature type="region of interest" description="Disordered" evidence="3">
    <location>
        <begin position="69"/>
        <end position="145"/>
    </location>
</feature>
<comment type="catalytic activity">
    <reaction evidence="2">
        <text>Ni(II)-pyridinium-3,5-bisthiocarboxylate mononucleotide = pyridinium-3,5-bisthiocarboxylate mononucleotide + Ni(2+)</text>
        <dbReference type="Rhea" id="RHEA:54784"/>
        <dbReference type="ChEBI" id="CHEBI:49786"/>
        <dbReference type="ChEBI" id="CHEBI:137372"/>
        <dbReference type="ChEBI" id="CHEBI:137373"/>
        <dbReference type="EC" id="4.99.1.12"/>
    </reaction>
</comment>